<evidence type="ECO:0000256" key="3">
    <source>
        <dbReference type="ARBA" id="ARBA00022989"/>
    </source>
</evidence>
<feature type="region of interest" description="Disordered" evidence="6">
    <location>
        <begin position="302"/>
        <end position="326"/>
    </location>
</feature>
<dbReference type="InterPro" id="IPR052337">
    <property type="entry name" value="SAT4-like"/>
</dbReference>
<feature type="domain" description="Rhodopsin" evidence="8">
    <location>
        <begin position="45"/>
        <end position="288"/>
    </location>
</feature>
<accession>A0ABR0F3U4</accession>
<feature type="transmembrane region" description="Helical" evidence="7">
    <location>
        <begin position="224"/>
        <end position="246"/>
    </location>
</feature>
<name>A0ABR0F3U4_ZASCE</name>
<reference evidence="9 10" key="1">
    <citation type="journal article" date="2023" name="G3 (Bethesda)">
        <title>A chromosome-level genome assembly of Zasmidium syzygii isolated from banana leaves.</title>
        <authorList>
            <person name="van Westerhoven A.C."/>
            <person name="Mehrabi R."/>
            <person name="Talebi R."/>
            <person name="Steentjes M.B.F."/>
            <person name="Corcolon B."/>
            <person name="Chong P.A."/>
            <person name="Kema G.H.J."/>
            <person name="Seidl M.F."/>
        </authorList>
    </citation>
    <scope>NUCLEOTIDE SEQUENCE [LARGE SCALE GENOMIC DNA]</scope>
    <source>
        <strain evidence="9 10">P124</strain>
    </source>
</reference>
<keyword evidence="4 7" id="KW-0472">Membrane</keyword>
<evidence type="ECO:0000313" key="10">
    <source>
        <dbReference type="Proteomes" id="UP001305779"/>
    </source>
</evidence>
<sequence>MQLPPWSVIVSWPKPNYVDPVTRGDALLVLMILFSILVFLAVIGRYYSRIVIKRWFGWDDSMITLAWIFTIGMNAAVILANRKYGWDRHLWDIEYEMIQKASIIAFAAKLLFVGASTFTRLSLVCFYYRLVGDSGISWFTWVLHASMAFNICIGIAFTCLGIWLCVPVQAYWVYPPMADHKCLDEGTTTLIIGIINCVADLLTTLLPIPLVMRLKMPLRDRIGVCILLSLGIIVTVAGIVRTYYIWQSLINSWDETWYSYPLWICAAVEIDVAVICACAPALKPLLHKPFTRMTNSISSKFSSLRSSHNTSHNTQPQNNSNKSTRSAFKFPFAKRSGGESIWDGEEEYGMLRLAEKDTNTTTTTTAQMTDLEAQNGAFGRAPTRMPSHLGILKSQSVDQEVQYLTPQETHQEAMRTPEALEFR</sequence>
<feature type="transmembrane region" description="Helical" evidence="7">
    <location>
        <begin position="26"/>
        <end position="48"/>
    </location>
</feature>
<evidence type="ECO:0000256" key="6">
    <source>
        <dbReference type="SAM" id="MobiDB-lite"/>
    </source>
</evidence>
<comment type="similarity">
    <text evidence="5">Belongs to the SAT4 family.</text>
</comment>
<evidence type="ECO:0000256" key="2">
    <source>
        <dbReference type="ARBA" id="ARBA00022692"/>
    </source>
</evidence>
<dbReference type="PANTHER" id="PTHR33048">
    <property type="entry name" value="PTH11-LIKE INTEGRAL MEMBRANE PROTEIN (AFU_ORTHOLOGUE AFUA_5G11245)"/>
    <property type="match status" value="1"/>
</dbReference>
<feature type="transmembrane region" description="Helical" evidence="7">
    <location>
        <begin position="148"/>
        <end position="170"/>
    </location>
</feature>
<dbReference type="Proteomes" id="UP001305779">
    <property type="component" value="Unassembled WGS sequence"/>
</dbReference>
<proteinExistence type="inferred from homology"/>
<keyword evidence="10" id="KW-1185">Reference proteome</keyword>
<comment type="caution">
    <text evidence="9">The sequence shown here is derived from an EMBL/GenBank/DDBJ whole genome shotgun (WGS) entry which is preliminary data.</text>
</comment>
<feature type="transmembrane region" description="Helical" evidence="7">
    <location>
        <begin position="190"/>
        <end position="212"/>
    </location>
</feature>
<dbReference type="PANTHER" id="PTHR33048:SF129">
    <property type="entry name" value="INTEGRAL MEMBRANE PROTEIN-RELATED"/>
    <property type="match status" value="1"/>
</dbReference>
<evidence type="ECO:0000256" key="7">
    <source>
        <dbReference type="SAM" id="Phobius"/>
    </source>
</evidence>
<protein>
    <recommendedName>
        <fullName evidence="8">Rhodopsin domain-containing protein</fullName>
    </recommendedName>
</protein>
<evidence type="ECO:0000256" key="4">
    <source>
        <dbReference type="ARBA" id="ARBA00023136"/>
    </source>
</evidence>
<gene>
    <name evidence="9" type="ORF">PRZ48_002360</name>
</gene>
<evidence type="ECO:0000256" key="5">
    <source>
        <dbReference type="ARBA" id="ARBA00038359"/>
    </source>
</evidence>
<feature type="compositionally biased region" description="Polar residues" evidence="6">
    <location>
        <begin position="308"/>
        <end position="326"/>
    </location>
</feature>
<keyword evidence="3 7" id="KW-1133">Transmembrane helix</keyword>
<feature type="transmembrane region" description="Helical" evidence="7">
    <location>
        <begin position="101"/>
        <end position="128"/>
    </location>
</feature>
<dbReference type="EMBL" id="JAXOVC010000001">
    <property type="protein sequence ID" value="KAK4508621.1"/>
    <property type="molecule type" value="Genomic_DNA"/>
</dbReference>
<feature type="transmembrane region" description="Helical" evidence="7">
    <location>
        <begin position="258"/>
        <end position="282"/>
    </location>
</feature>
<evidence type="ECO:0000313" key="9">
    <source>
        <dbReference type="EMBL" id="KAK4508621.1"/>
    </source>
</evidence>
<dbReference type="InterPro" id="IPR049326">
    <property type="entry name" value="Rhodopsin_dom_fungi"/>
</dbReference>
<keyword evidence="2 7" id="KW-0812">Transmembrane</keyword>
<comment type="subcellular location">
    <subcellularLocation>
        <location evidence="1">Membrane</location>
        <topology evidence="1">Multi-pass membrane protein</topology>
    </subcellularLocation>
</comment>
<feature type="transmembrane region" description="Helical" evidence="7">
    <location>
        <begin position="60"/>
        <end position="81"/>
    </location>
</feature>
<evidence type="ECO:0000256" key="1">
    <source>
        <dbReference type="ARBA" id="ARBA00004141"/>
    </source>
</evidence>
<evidence type="ECO:0000259" key="8">
    <source>
        <dbReference type="Pfam" id="PF20684"/>
    </source>
</evidence>
<dbReference type="Pfam" id="PF20684">
    <property type="entry name" value="Fung_rhodopsin"/>
    <property type="match status" value="1"/>
</dbReference>
<organism evidence="9 10">
    <name type="scientific">Zasmidium cellare</name>
    <name type="common">Wine cellar mold</name>
    <name type="synonym">Racodium cellare</name>
    <dbReference type="NCBI Taxonomy" id="395010"/>
    <lineage>
        <taxon>Eukaryota</taxon>
        <taxon>Fungi</taxon>
        <taxon>Dikarya</taxon>
        <taxon>Ascomycota</taxon>
        <taxon>Pezizomycotina</taxon>
        <taxon>Dothideomycetes</taxon>
        <taxon>Dothideomycetidae</taxon>
        <taxon>Mycosphaerellales</taxon>
        <taxon>Mycosphaerellaceae</taxon>
        <taxon>Zasmidium</taxon>
    </lineage>
</organism>